<keyword evidence="4" id="KW-1185">Reference proteome</keyword>
<reference evidence="3" key="1">
    <citation type="journal article" date="2014" name="Int. J. Syst. Evol. Microbiol.">
        <title>Complete genome sequence of Corynebacterium casei LMG S-19264T (=DSM 44701T), isolated from a smear-ripened cheese.</title>
        <authorList>
            <consortium name="US DOE Joint Genome Institute (JGI-PGF)"/>
            <person name="Walter F."/>
            <person name="Albersmeier A."/>
            <person name="Kalinowski J."/>
            <person name="Ruckert C."/>
        </authorList>
    </citation>
    <scope>NUCLEOTIDE SEQUENCE</scope>
    <source>
        <strain evidence="3">CGMCC 1.15425</strain>
    </source>
</reference>
<keyword evidence="2" id="KW-0812">Transmembrane</keyword>
<reference evidence="3" key="2">
    <citation type="submission" date="2020-09" db="EMBL/GenBank/DDBJ databases">
        <authorList>
            <person name="Sun Q."/>
            <person name="Zhou Y."/>
        </authorList>
    </citation>
    <scope>NUCLEOTIDE SEQUENCE</scope>
    <source>
        <strain evidence="3">CGMCC 1.15425</strain>
    </source>
</reference>
<feature type="transmembrane region" description="Helical" evidence="2">
    <location>
        <begin position="363"/>
        <end position="383"/>
    </location>
</feature>
<feature type="region of interest" description="Disordered" evidence="1">
    <location>
        <begin position="529"/>
        <end position="555"/>
    </location>
</feature>
<sequence length="555" mass="60954">MSTDITKGTPSTSYNGGWRTSSAWLHTWSGLTLGWILYFVFVTGTVGYFDTEIDRWMQPELPRSQTGTSTDEAANAILNFAQANAPGADQWLMSLPASRNQPFGSLYWRGASIESGAVSASGNTLIDLNNITALNARETGGGQLLYQMHWRFPYMTRNYSDWIISIATFFMFVAIISGIITHKRIFKDFFTFRPGKGQRSWLDAHNVLSVVALPFHLMITYSGLLFMGFSFMPLVFAAYYGNDNGARGQFYSEVFDPPGMVAAAGVAAPLTDLDAVIEEAESVWGENRIATIDIRNPGDSQARIFISENFDQTVAAGAGRLVFDGTSGELLHNAPSASSPAKAVRDVSLGLHEGLFATTLLRWLYFFAGVVGTAMVGTGLVMWTVKRRQQASSEIDKKHRGIRLVEKLNVGTVAGLFVALAAYFWANRLLPASMPGRADWEVHTMFLTWALMLMLSAVIPARLGWPLQFRLGGFAFVLLPVVNMATTERGLIHSLATGDWVFAGFDLTALLCGALLFWIAQRATQVMNKHQKQRAPQTGSTSPIPSEHPVEGARQ</sequence>
<name>A0A916VJ41_9GAMM</name>
<feature type="transmembrane region" description="Helical" evidence="2">
    <location>
        <begin position="162"/>
        <end position="186"/>
    </location>
</feature>
<feature type="transmembrane region" description="Helical" evidence="2">
    <location>
        <begin position="500"/>
        <end position="520"/>
    </location>
</feature>
<dbReference type="InterPro" id="IPR005625">
    <property type="entry name" value="PepSY-ass_TM"/>
</dbReference>
<dbReference type="Proteomes" id="UP000627715">
    <property type="component" value="Unassembled WGS sequence"/>
</dbReference>
<dbReference type="EMBL" id="BMIY01000010">
    <property type="protein sequence ID" value="GFZ79492.1"/>
    <property type="molecule type" value="Genomic_DNA"/>
</dbReference>
<proteinExistence type="predicted"/>
<feature type="transmembrane region" description="Helical" evidence="2">
    <location>
        <begin position="404"/>
        <end position="426"/>
    </location>
</feature>
<comment type="caution">
    <text evidence="3">The sequence shown here is derived from an EMBL/GenBank/DDBJ whole genome shotgun (WGS) entry which is preliminary data.</text>
</comment>
<gene>
    <name evidence="3" type="ORF">GCM10011403_23160</name>
</gene>
<feature type="transmembrane region" description="Helical" evidence="2">
    <location>
        <begin position="28"/>
        <end position="49"/>
    </location>
</feature>
<feature type="transmembrane region" description="Helical" evidence="2">
    <location>
        <begin position="471"/>
        <end position="488"/>
    </location>
</feature>
<evidence type="ECO:0000313" key="3">
    <source>
        <dbReference type="EMBL" id="GFZ79492.1"/>
    </source>
</evidence>
<keyword evidence="2" id="KW-0472">Membrane</keyword>
<accession>A0A916VJ41</accession>
<feature type="compositionally biased region" description="Polar residues" evidence="1">
    <location>
        <begin position="529"/>
        <end position="544"/>
    </location>
</feature>
<evidence type="ECO:0000256" key="2">
    <source>
        <dbReference type="SAM" id="Phobius"/>
    </source>
</evidence>
<evidence type="ECO:0000313" key="4">
    <source>
        <dbReference type="Proteomes" id="UP000627715"/>
    </source>
</evidence>
<keyword evidence="2" id="KW-1133">Transmembrane helix</keyword>
<protein>
    <submittedName>
        <fullName evidence="3">Iron uptake protein</fullName>
    </submittedName>
</protein>
<dbReference type="OrthoDB" id="9776609at2"/>
<evidence type="ECO:0000256" key="1">
    <source>
        <dbReference type="SAM" id="MobiDB-lite"/>
    </source>
</evidence>
<dbReference type="Pfam" id="PF03929">
    <property type="entry name" value="PepSY_TM"/>
    <property type="match status" value="1"/>
</dbReference>
<organism evidence="3 4">
    <name type="scientific">Pseudohongiella nitratireducens</name>
    <dbReference type="NCBI Taxonomy" id="1768907"/>
    <lineage>
        <taxon>Bacteria</taxon>
        <taxon>Pseudomonadati</taxon>
        <taxon>Pseudomonadota</taxon>
        <taxon>Gammaproteobacteria</taxon>
        <taxon>Pseudomonadales</taxon>
        <taxon>Pseudohongiellaceae</taxon>
        <taxon>Pseudohongiella</taxon>
    </lineage>
</organism>
<dbReference type="PANTHER" id="PTHR34219:SF4">
    <property type="entry name" value="PEPSY DOMAIN-CONTAINING PROTEIN"/>
    <property type="match status" value="1"/>
</dbReference>
<feature type="transmembrane region" description="Helical" evidence="2">
    <location>
        <begin position="207"/>
        <end position="240"/>
    </location>
</feature>
<dbReference type="PANTHER" id="PTHR34219">
    <property type="entry name" value="IRON-REGULATED INNER MEMBRANE PROTEIN-RELATED"/>
    <property type="match status" value="1"/>
</dbReference>
<dbReference type="AlphaFoldDB" id="A0A916VJ41"/>
<feature type="transmembrane region" description="Helical" evidence="2">
    <location>
        <begin position="446"/>
        <end position="464"/>
    </location>
</feature>
<dbReference type="RefSeq" id="WP_068810037.1">
    <property type="nucleotide sequence ID" value="NZ_BMIY01000010.1"/>
</dbReference>